<evidence type="ECO:0000313" key="1">
    <source>
        <dbReference type="EMBL" id="RAO95111.1"/>
    </source>
</evidence>
<sequence>MFWLTEDVHKKILYFIEEPEDTDPKTLVGYKRKEYKRYQQFLSKKYKPTKHFKVPFIPSSFSAKASTQNYQEIIEYFKGLYSAENK</sequence>
<accession>A0A328PUM5</accession>
<name>A0A328PUM5_9MOLU</name>
<dbReference type="RefSeq" id="WP_112665237.1">
    <property type="nucleotide sequence ID" value="NZ_QKVO01000003.1"/>
</dbReference>
<dbReference type="AlphaFoldDB" id="A0A328PUM5"/>
<dbReference type="EMBL" id="QKVO01000003">
    <property type="protein sequence ID" value="RAO95111.1"/>
    <property type="molecule type" value="Genomic_DNA"/>
</dbReference>
<comment type="caution">
    <text evidence="1">The sequence shown here is derived from an EMBL/GenBank/DDBJ whole genome shotgun (WGS) entry which is preliminary data.</text>
</comment>
<protein>
    <submittedName>
        <fullName evidence="1">Uncharacterized protein</fullName>
    </submittedName>
</protein>
<dbReference type="OrthoDB" id="399180at2"/>
<organism evidence="1 2">
    <name type="scientific">Mycoplasma wenyonii</name>
    <dbReference type="NCBI Taxonomy" id="65123"/>
    <lineage>
        <taxon>Bacteria</taxon>
        <taxon>Bacillati</taxon>
        <taxon>Mycoplasmatota</taxon>
        <taxon>Mollicutes</taxon>
        <taxon>Mycoplasmataceae</taxon>
        <taxon>Mycoplasma</taxon>
    </lineage>
</organism>
<dbReference type="Proteomes" id="UP000249762">
    <property type="component" value="Unassembled WGS sequence"/>
</dbReference>
<evidence type="ECO:0000313" key="2">
    <source>
        <dbReference type="Proteomes" id="UP000249762"/>
    </source>
</evidence>
<gene>
    <name evidence="1" type="ORF">DNK47_01290</name>
</gene>
<proteinExistence type="predicted"/>
<keyword evidence="2" id="KW-1185">Reference proteome</keyword>
<reference evidence="2" key="1">
    <citation type="submission" date="2018-06" db="EMBL/GenBank/DDBJ databases">
        <authorList>
            <person name="Martinez Ocampo F."/>
            <person name="Quiroz Castaneda R.E."/>
            <person name="Rojas Lopez X."/>
        </authorList>
    </citation>
    <scope>NUCLEOTIDE SEQUENCE [LARGE SCALE GENOMIC DNA]</scope>
    <source>
        <strain evidence="2">INIFAP02</strain>
    </source>
</reference>